<organism evidence="2 3">
    <name type="scientific">Streptomyces canarius</name>
    <dbReference type="NCBI Taxonomy" id="285453"/>
    <lineage>
        <taxon>Bacteria</taxon>
        <taxon>Bacillati</taxon>
        <taxon>Actinomycetota</taxon>
        <taxon>Actinomycetes</taxon>
        <taxon>Kitasatosporales</taxon>
        <taxon>Streptomycetaceae</taxon>
        <taxon>Streptomyces</taxon>
    </lineage>
</organism>
<accession>A0ABQ3CPM3</accession>
<evidence type="ECO:0000313" key="3">
    <source>
        <dbReference type="Proteomes" id="UP000653644"/>
    </source>
</evidence>
<gene>
    <name evidence="2" type="ORF">GCM10010345_26280</name>
</gene>
<keyword evidence="1" id="KW-1133">Transmembrane helix</keyword>
<name>A0ABQ3CPM3_9ACTN</name>
<proteinExistence type="predicted"/>
<protein>
    <submittedName>
        <fullName evidence="2">Uncharacterized protein</fullName>
    </submittedName>
</protein>
<sequence>MTDAEGNGAAARELRDRVEAATAGTPYRMQGTAQGFDLTVDVRTPQWRELLTRHRVGQVHTYRVALRPREKRFTLTDVVRTVEYEAGPGGVRLGRTVSVGRSVYVTRTWSPGGTPEYSFSSAEGHRLIRGAARELGWQEVRPTSVKIAMAFGILGGVVALGTLIALAAVFWL</sequence>
<keyword evidence="1" id="KW-0812">Transmembrane</keyword>
<dbReference type="RefSeq" id="WP_189885727.1">
    <property type="nucleotide sequence ID" value="NZ_BMVN01000007.1"/>
</dbReference>
<keyword evidence="3" id="KW-1185">Reference proteome</keyword>
<dbReference type="Proteomes" id="UP000653644">
    <property type="component" value="Unassembled WGS sequence"/>
</dbReference>
<dbReference type="EMBL" id="BMVN01000007">
    <property type="protein sequence ID" value="GHA20156.1"/>
    <property type="molecule type" value="Genomic_DNA"/>
</dbReference>
<feature type="transmembrane region" description="Helical" evidence="1">
    <location>
        <begin position="147"/>
        <end position="171"/>
    </location>
</feature>
<evidence type="ECO:0000313" key="2">
    <source>
        <dbReference type="EMBL" id="GHA20156.1"/>
    </source>
</evidence>
<keyword evidence="1" id="KW-0472">Membrane</keyword>
<evidence type="ECO:0000256" key="1">
    <source>
        <dbReference type="SAM" id="Phobius"/>
    </source>
</evidence>
<reference evidence="3" key="1">
    <citation type="journal article" date="2019" name="Int. J. Syst. Evol. Microbiol.">
        <title>The Global Catalogue of Microorganisms (GCM) 10K type strain sequencing project: providing services to taxonomists for standard genome sequencing and annotation.</title>
        <authorList>
            <consortium name="The Broad Institute Genomics Platform"/>
            <consortium name="The Broad Institute Genome Sequencing Center for Infectious Disease"/>
            <person name="Wu L."/>
            <person name="Ma J."/>
        </authorList>
    </citation>
    <scope>NUCLEOTIDE SEQUENCE [LARGE SCALE GENOMIC DNA]</scope>
    <source>
        <strain evidence="3">JCM 4733</strain>
    </source>
</reference>
<comment type="caution">
    <text evidence="2">The sequence shown here is derived from an EMBL/GenBank/DDBJ whole genome shotgun (WGS) entry which is preliminary data.</text>
</comment>